<name>K1PI23_MAGGI</name>
<comment type="similarity">
    <text evidence="1">Belongs to the apolipoprotein L family.</text>
</comment>
<accession>K1PI23</accession>
<protein>
    <recommendedName>
        <fullName evidence="3">Apolipoprotein L3</fullName>
    </recommendedName>
</protein>
<evidence type="ECO:0000256" key="1">
    <source>
        <dbReference type="ARBA" id="ARBA00010090"/>
    </source>
</evidence>
<dbReference type="HOGENOM" id="CLU_315524_0_0_1"/>
<dbReference type="GO" id="GO:0008289">
    <property type="term" value="F:lipid binding"/>
    <property type="evidence" value="ECO:0007669"/>
    <property type="project" value="InterPro"/>
</dbReference>
<organism evidence="2">
    <name type="scientific">Magallana gigas</name>
    <name type="common">Pacific oyster</name>
    <name type="synonym">Crassostrea gigas</name>
    <dbReference type="NCBI Taxonomy" id="29159"/>
    <lineage>
        <taxon>Eukaryota</taxon>
        <taxon>Metazoa</taxon>
        <taxon>Spiralia</taxon>
        <taxon>Lophotrochozoa</taxon>
        <taxon>Mollusca</taxon>
        <taxon>Bivalvia</taxon>
        <taxon>Autobranchia</taxon>
        <taxon>Pteriomorphia</taxon>
        <taxon>Ostreida</taxon>
        <taxon>Ostreoidea</taxon>
        <taxon>Ostreidae</taxon>
        <taxon>Magallana</taxon>
    </lineage>
</organism>
<dbReference type="GO" id="GO:0042157">
    <property type="term" value="P:lipoprotein metabolic process"/>
    <property type="evidence" value="ECO:0007669"/>
    <property type="project" value="InterPro"/>
</dbReference>
<proteinExistence type="inferred from homology"/>
<dbReference type="GO" id="GO:0005576">
    <property type="term" value="C:extracellular region"/>
    <property type="evidence" value="ECO:0007669"/>
    <property type="project" value="InterPro"/>
</dbReference>
<dbReference type="PANTHER" id="PTHR14096">
    <property type="entry name" value="APOLIPOPROTEIN L"/>
    <property type="match status" value="1"/>
</dbReference>
<dbReference type="PANTHER" id="PTHR14096:SF28">
    <property type="entry name" value="APOLIPOPROTEIN L, 1-RELATED"/>
    <property type="match status" value="1"/>
</dbReference>
<evidence type="ECO:0008006" key="3">
    <source>
        <dbReference type="Google" id="ProtNLM"/>
    </source>
</evidence>
<sequence length="926" mass="105724">MDEPKKIFQGKGYTLTAYPADCYSFYYCLMAEMDRKPLTQKKAREMQSELFEFQKKNPMYYHLFLPQCVTYDELLSSNDCLQLEFKKILNAKKHPTPREVFAAAEMLQRYICVIRYDRSVERDIQKLQGYIFAPTSKENLHMEPLCLLMLVKTDGVVEFGRIGRKEKIKTLKSCPGQMVNLDHKHCFGLRFVNDFSVLFDRRVAYGQKSDVKDLFRRLSLEFYGTENHHRRILNIICNFELEEDNLELFCKYADDTITEETSLDDKRKRLKTHVKEVRSRMKAAGEGELFAVSSVYNVDLIIDITGRDEWETYMSVALAPVVNRNHKYKVTLEKLKATSMRQCVEDRRIDQINGGEGSLAKAMAKELYGNENGYLASGLQDAMGREDLDHDVKLRRLSNWLKVPIYIYMYQKKVDDGHAQFNASQRFIWTKFEPDLSMTVVSSDCRFYITLFYNHLNGTFDRIIPLRGCNCQIPAPLSLLRNSQNMETQFLPCVYPDDRHHPLPTFLTTDPERINFEMEIRDFPACSTFSSVRIAMQRIDMRKRTIGCVEINQHSLLRCLSKEIFGTEKHVDLLIEELCNEFSNNVESYIYFLGGTIIKAYEESGGKIQNNRTSNEKLAKLVKERIEDDLPCDDLLLWLACTFFQTTIFVLRVTDTNTLTESFWTDYAMVRTRRKDPTKRTSFSRRCPDAKTYYITLFESGSKLYYRIVPKQASCNCSLDAPSVPDHNADATEYHTFQVLEIEGRRKNVNIATIAGTGTGIVGAVLTGVGILFAPATGGLSTLLSFGGAVMAVSGGTVATGAKITESVLNNGTIDKLKRYQNCYKERFDNLKSVIREINNEMKELSELSKEIQANQNIESSDFADVQSIPGIVRAVKGLIMIPISLLKVSARGITILGAIIGPLSALIDAALLIFSAKNLVVSFFR</sequence>
<dbReference type="GO" id="GO:0006869">
    <property type="term" value="P:lipid transport"/>
    <property type="evidence" value="ECO:0007669"/>
    <property type="project" value="InterPro"/>
</dbReference>
<dbReference type="InterPro" id="IPR008405">
    <property type="entry name" value="ApoL"/>
</dbReference>
<gene>
    <name evidence="2" type="ORF">CGI_10004304</name>
</gene>
<dbReference type="InParanoid" id="K1PI23"/>
<evidence type="ECO:0000313" key="2">
    <source>
        <dbReference type="EMBL" id="EKC21218.1"/>
    </source>
</evidence>
<reference evidence="2" key="1">
    <citation type="journal article" date="2012" name="Nature">
        <title>The oyster genome reveals stress adaptation and complexity of shell formation.</title>
        <authorList>
            <person name="Zhang G."/>
            <person name="Fang X."/>
            <person name="Guo X."/>
            <person name="Li L."/>
            <person name="Luo R."/>
            <person name="Xu F."/>
            <person name="Yang P."/>
            <person name="Zhang L."/>
            <person name="Wang X."/>
            <person name="Qi H."/>
            <person name="Xiong Z."/>
            <person name="Que H."/>
            <person name="Xie Y."/>
            <person name="Holland P.W."/>
            <person name="Paps J."/>
            <person name="Zhu Y."/>
            <person name="Wu F."/>
            <person name="Chen Y."/>
            <person name="Wang J."/>
            <person name="Peng C."/>
            <person name="Meng J."/>
            <person name="Yang L."/>
            <person name="Liu J."/>
            <person name="Wen B."/>
            <person name="Zhang N."/>
            <person name="Huang Z."/>
            <person name="Zhu Q."/>
            <person name="Feng Y."/>
            <person name="Mount A."/>
            <person name="Hedgecock D."/>
            <person name="Xu Z."/>
            <person name="Liu Y."/>
            <person name="Domazet-Loso T."/>
            <person name="Du Y."/>
            <person name="Sun X."/>
            <person name="Zhang S."/>
            <person name="Liu B."/>
            <person name="Cheng P."/>
            <person name="Jiang X."/>
            <person name="Li J."/>
            <person name="Fan D."/>
            <person name="Wang W."/>
            <person name="Fu W."/>
            <person name="Wang T."/>
            <person name="Wang B."/>
            <person name="Zhang J."/>
            <person name="Peng Z."/>
            <person name="Li Y."/>
            <person name="Li N."/>
            <person name="Wang J."/>
            <person name="Chen M."/>
            <person name="He Y."/>
            <person name="Tan F."/>
            <person name="Song X."/>
            <person name="Zheng Q."/>
            <person name="Huang R."/>
            <person name="Yang H."/>
            <person name="Du X."/>
            <person name="Chen L."/>
            <person name="Yang M."/>
            <person name="Gaffney P.M."/>
            <person name="Wang S."/>
            <person name="Luo L."/>
            <person name="She Z."/>
            <person name="Ming Y."/>
            <person name="Huang W."/>
            <person name="Zhang S."/>
            <person name="Huang B."/>
            <person name="Zhang Y."/>
            <person name="Qu T."/>
            <person name="Ni P."/>
            <person name="Miao G."/>
            <person name="Wang J."/>
            <person name="Wang Q."/>
            <person name="Steinberg C.E."/>
            <person name="Wang H."/>
            <person name="Li N."/>
            <person name="Qian L."/>
            <person name="Zhang G."/>
            <person name="Li Y."/>
            <person name="Yang H."/>
            <person name="Liu X."/>
            <person name="Wang J."/>
            <person name="Yin Y."/>
            <person name="Wang J."/>
        </authorList>
    </citation>
    <scope>NUCLEOTIDE SEQUENCE [LARGE SCALE GENOMIC DNA]</scope>
    <source>
        <strain evidence="2">05x7-T-G4-1.051#20</strain>
    </source>
</reference>
<dbReference type="EMBL" id="JH817297">
    <property type="protein sequence ID" value="EKC21218.1"/>
    <property type="molecule type" value="Genomic_DNA"/>
</dbReference>
<dbReference type="AlphaFoldDB" id="K1PI23"/>
<dbReference type="GO" id="GO:0016020">
    <property type="term" value="C:membrane"/>
    <property type="evidence" value="ECO:0007669"/>
    <property type="project" value="TreeGrafter"/>
</dbReference>